<evidence type="ECO:0000259" key="2">
    <source>
        <dbReference type="Pfam" id="PF00732"/>
    </source>
</evidence>
<evidence type="ECO:0000259" key="3">
    <source>
        <dbReference type="Pfam" id="PF05199"/>
    </source>
</evidence>
<comment type="caution">
    <text evidence="4">The sequence shown here is derived from an EMBL/GenBank/DDBJ whole genome shotgun (WGS) entry which is preliminary data.</text>
</comment>
<dbReference type="Gene3D" id="3.50.50.60">
    <property type="entry name" value="FAD/NAD(P)-binding domain"/>
    <property type="match status" value="3"/>
</dbReference>
<evidence type="ECO:0000313" key="5">
    <source>
        <dbReference type="Proteomes" id="UP001175261"/>
    </source>
</evidence>
<dbReference type="InterPro" id="IPR000172">
    <property type="entry name" value="GMC_OxRdtase_N"/>
</dbReference>
<gene>
    <name evidence="4" type="ORF">NLU13_5047</name>
</gene>
<feature type="domain" description="Glucose-methanol-choline oxidoreductase C-terminal" evidence="3">
    <location>
        <begin position="336"/>
        <end position="365"/>
    </location>
</feature>
<name>A0AA39L9H1_SARSR</name>
<sequence length="381" mass="41556">MMHSANLATSGYSVFLIEAGGNEVDSVLQSLPPRSAAAAESAGHGWQFFVQHYANETQARRDPKYTYIQPDGSYYVGLDPPEDAVPAGLYDPRGSTLGGSAQVNAMNFIWAPDNEWDYIAEVTGDETWGHEYVRRHLMALENATYVPSGTPGHGFDGFLEASQVNATTGLRAPNVAHFVQEMFRIAEGFEVEDTEQMAELLHRDINGIESDRWAGPASLFTTPVAISPTTQSRSGIGGYLNEVVAAGYPLTISLHSLATRVLFKHGGRVKRPRATGVEYWRYDPSQTAEIRSVRAKKEVIVSGGAFNTPQIPKLSGIGPREELEALEFPVLVDLPAVGVDRLWVVDASVFPRSPGGMPNGPTYTISRKAYEVILEDNEKGI</sequence>
<dbReference type="Pfam" id="PF00732">
    <property type="entry name" value="GMC_oxred_N"/>
    <property type="match status" value="1"/>
</dbReference>
<dbReference type="EMBL" id="JAPDFR010000003">
    <property type="protein sequence ID" value="KAK0388804.1"/>
    <property type="molecule type" value="Genomic_DNA"/>
</dbReference>
<reference evidence="4" key="1">
    <citation type="submission" date="2022-10" db="EMBL/GenBank/DDBJ databases">
        <title>Determination and structural analysis of whole genome sequence of Sarocladium strictum F4-1.</title>
        <authorList>
            <person name="Hu L."/>
            <person name="Jiang Y."/>
        </authorList>
    </citation>
    <scope>NUCLEOTIDE SEQUENCE</scope>
    <source>
        <strain evidence="4">F4-1</strain>
    </source>
</reference>
<accession>A0AA39L9H1</accession>
<keyword evidence="5" id="KW-1185">Reference proteome</keyword>
<dbReference type="InterPro" id="IPR012132">
    <property type="entry name" value="GMC_OxRdtase"/>
</dbReference>
<dbReference type="Proteomes" id="UP001175261">
    <property type="component" value="Unassembled WGS sequence"/>
</dbReference>
<dbReference type="PANTHER" id="PTHR11552:SF213">
    <property type="entry name" value="DEHYDROGENASE, PUTATIVE-RELATED"/>
    <property type="match status" value="1"/>
</dbReference>
<dbReference type="GO" id="GO:0016614">
    <property type="term" value="F:oxidoreductase activity, acting on CH-OH group of donors"/>
    <property type="evidence" value="ECO:0007669"/>
    <property type="project" value="InterPro"/>
</dbReference>
<organism evidence="4 5">
    <name type="scientific">Sarocladium strictum</name>
    <name type="common">Black bundle disease fungus</name>
    <name type="synonym">Acremonium strictum</name>
    <dbReference type="NCBI Taxonomy" id="5046"/>
    <lineage>
        <taxon>Eukaryota</taxon>
        <taxon>Fungi</taxon>
        <taxon>Dikarya</taxon>
        <taxon>Ascomycota</taxon>
        <taxon>Pezizomycotina</taxon>
        <taxon>Sordariomycetes</taxon>
        <taxon>Hypocreomycetidae</taxon>
        <taxon>Hypocreales</taxon>
        <taxon>Sarocladiaceae</taxon>
        <taxon>Sarocladium</taxon>
    </lineage>
</organism>
<comment type="similarity">
    <text evidence="1">Belongs to the GMC oxidoreductase family.</text>
</comment>
<dbReference type="Pfam" id="PF05199">
    <property type="entry name" value="GMC_oxred_C"/>
    <property type="match status" value="1"/>
</dbReference>
<protein>
    <recommendedName>
        <fullName evidence="6">Glucose-methanol-choline oxidoreductase N-terminal domain-containing protein</fullName>
    </recommendedName>
</protein>
<evidence type="ECO:0000313" key="4">
    <source>
        <dbReference type="EMBL" id="KAK0388804.1"/>
    </source>
</evidence>
<dbReference type="InterPro" id="IPR036188">
    <property type="entry name" value="FAD/NAD-bd_sf"/>
</dbReference>
<feature type="domain" description="Glucose-methanol-choline oxidoreductase N-terminal" evidence="2">
    <location>
        <begin position="92"/>
        <end position="322"/>
    </location>
</feature>
<evidence type="ECO:0008006" key="6">
    <source>
        <dbReference type="Google" id="ProtNLM"/>
    </source>
</evidence>
<dbReference type="GO" id="GO:0050660">
    <property type="term" value="F:flavin adenine dinucleotide binding"/>
    <property type="evidence" value="ECO:0007669"/>
    <property type="project" value="InterPro"/>
</dbReference>
<dbReference type="InterPro" id="IPR007867">
    <property type="entry name" value="GMC_OxRtase_C"/>
</dbReference>
<dbReference type="PANTHER" id="PTHR11552">
    <property type="entry name" value="GLUCOSE-METHANOL-CHOLINE GMC OXIDOREDUCTASE"/>
    <property type="match status" value="1"/>
</dbReference>
<dbReference type="SUPFAM" id="SSF51905">
    <property type="entry name" value="FAD/NAD(P)-binding domain"/>
    <property type="match status" value="1"/>
</dbReference>
<evidence type="ECO:0000256" key="1">
    <source>
        <dbReference type="ARBA" id="ARBA00010790"/>
    </source>
</evidence>
<dbReference type="AlphaFoldDB" id="A0AA39L9H1"/>
<proteinExistence type="inferred from homology"/>